<evidence type="ECO:0000259" key="8">
    <source>
        <dbReference type="Pfam" id="PF10502"/>
    </source>
</evidence>
<dbReference type="InterPro" id="IPR000223">
    <property type="entry name" value="Pept_S26A_signal_pept_1"/>
</dbReference>
<dbReference type="SUPFAM" id="SSF51306">
    <property type="entry name" value="LexA/Signal peptidase"/>
    <property type="match status" value="2"/>
</dbReference>
<dbReference type="Pfam" id="PF10502">
    <property type="entry name" value="Peptidase_S26"/>
    <property type="match status" value="2"/>
</dbReference>
<dbReference type="PANTHER" id="PTHR43390">
    <property type="entry name" value="SIGNAL PEPTIDASE I"/>
    <property type="match status" value="1"/>
</dbReference>
<evidence type="ECO:0000256" key="3">
    <source>
        <dbReference type="ARBA" id="ARBA00013208"/>
    </source>
</evidence>
<dbReference type="AlphaFoldDB" id="A0A2V3PKN9"/>
<comment type="catalytic activity">
    <reaction evidence="1 7">
        <text>Cleavage of hydrophobic, N-terminal signal or leader sequences from secreted and periplasmic proteins.</text>
        <dbReference type="EC" id="3.4.21.89"/>
    </reaction>
</comment>
<keyword evidence="7" id="KW-1133">Transmembrane helix</keyword>
<dbReference type="GO" id="GO:0006465">
    <property type="term" value="P:signal peptide processing"/>
    <property type="evidence" value="ECO:0007669"/>
    <property type="project" value="InterPro"/>
</dbReference>
<dbReference type="NCBIfam" id="TIGR02227">
    <property type="entry name" value="sigpep_I_bact"/>
    <property type="match status" value="1"/>
</dbReference>
<organism evidence="9 10">
    <name type="scientific">Dysgonomonas alginatilytica</name>
    <dbReference type="NCBI Taxonomy" id="1605892"/>
    <lineage>
        <taxon>Bacteria</taxon>
        <taxon>Pseudomonadati</taxon>
        <taxon>Bacteroidota</taxon>
        <taxon>Bacteroidia</taxon>
        <taxon>Bacteroidales</taxon>
        <taxon>Dysgonomonadaceae</taxon>
        <taxon>Dysgonomonas</taxon>
    </lineage>
</organism>
<dbReference type="Proteomes" id="UP000247973">
    <property type="component" value="Unassembled WGS sequence"/>
</dbReference>
<dbReference type="EC" id="3.4.21.89" evidence="3 7"/>
<keyword evidence="5 7" id="KW-0378">Hydrolase</keyword>
<gene>
    <name evidence="9" type="ORF">CLV62_12134</name>
</gene>
<dbReference type="GO" id="GO:0016020">
    <property type="term" value="C:membrane"/>
    <property type="evidence" value="ECO:0007669"/>
    <property type="project" value="UniProtKB-SubCell"/>
</dbReference>
<accession>A0A2V3PKN9</accession>
<feature type="domain" description="Peptidase S26" evidence="8">
    <location>
        <begin position="471"/>
        <end position="505"/>
    </location>
</feature>
<dbReference type="EMBL" id="QICL01000021">
    <property type="protein sequence ID" value="PXV62211.1"/>
    <property type="molecule type" value="Genomic_DNA"/>
</dbReference>
<dbReference type="PRINTS" id="PR00727">
    <property type="entry name" value="LEADERPTASE"/>
</dbReference>
<dbReference type="PANTHER" id="PTHR43390:SF1">
    <property type="entry name" value="CHLOROPLAST PROCESSING PEPTIDASE"/>
    <property type="match status" value="1"/>
</dbReference>
<keyword evidence="7" id="KW-0472">Membrane</keyword>
<dbReference type="InterPro" id="IPR019533">
    <property type="entry name" value="Peptidase_S26"/>
</dbReference>
<evidence type="ECO:0000256" key="1">
    <source>
        <dbReference type="ARBA" id="ARBA00000677"/>
    </source>
</evidence>
<dbReference type="CDD" id="cd06530">
    <property type="entry name" value="S26_SPase_I"/>
    <property type="match status" value="1"/>
</dbReference>
<keyword evidence="7" id="KW-0645">Protease</keyword>
<feature type="domain" description="Peptidase S26" evidence="8">
    <location>
        <begin position="83"/>
        <end position="300"/>
    </location>
</feature>
<dbReference type="RefSeq" id="WP_110311560.1">
    <property type="nucleotide sequence ID" value="NZ_QICL01000021.1"/>
</dbReference>
<evidence type="ECO:0000256" key="7">
    <source>
        <dbReference type="RuleBase" id="RU362042"/>
    </source>
</evidence>
<feature type="transmembrane region" description="Helical" evidence="7">
    <location>
        <begin position="82"/>
        <end position="104"/>
    </location>
</feature>
<feature type="active site" evidence="6">
    <location>
        <position position="113"/>
    </location>
</feature>
<comment type="caution">
    <text evidence="9">The sequence shown here is derived from an EMBL/GenBank/DDBJ whole genome shotgun (WGS) entry which is preliminary data.</text>
</comment>
<feature type="transmembrane region" description="Helical" evidence="7">
    <location>
        <begin position="27"/>
        <end position="44"/>
    </location>
</feature>
<keyword evidence="7" id="KW-0812">Transmembrane</keyword>
<sequence length="531" mass="61772">MGTTSNQNNSSAKKSFKERLSGATRKQWVKFLLITLFCIAFTIWTGYYLVLLLIPLFFDSYILKFIPWAFWKTSDNGPFRKFMEWVDAIGFALIAVYIINTFFFQNYQIPSSSLEKSLLVGDFLFVSKMSYGTRSPMTPLSFPLAQHTLPVLDCKSYLDKPQLKYQRFAGFGTIERGNIVVFNFPAGDTVALNMQQADYYSLCKLDARGREGLWSDKARYGEIVYRPVDRRENYVKRCMGLPGETLEIKDDEVYINGVKVADPEDMQLRYFVQTDGTAISEQVFDELGISQDDYAVMNERGQLSANYFDPLNELRRANPLLNKSLPEEMKYTSDSLQLTQLGFVAKGKTFGLVYTLPLTKQMVETLKSKPFVINIFKEKERIERRETADGKIIDYPFYYPINYPTRWTRDAYGPLWIPKKGETITFDKDVDYKVAAYERVIKNYENNQFDYKDGKVYINGQQADSYTFKFDYYFMMGDNRHNSADSRSWGFVPEDHIVGQPLFVWLSLDKDKGWFNGKIRWNRIFTSAKKK</sequence>
<name>A0A2V3PKN9_9BACT</name>
<evidence type="ECO:0000313" key="10">
    <source>
        <dbReference type="Proteomes" id="UP000247973"/>
    </source>
</evidence>
<comment type="similarity">
    <text evidence="2 7">Belongs to the peptidase S26 family.</text>
</comment>
<dbReference type="OrthoDB" id="9802919at2"/>
<dbReference type="GO" id="GO:0004252">
    <property type="term" value="F:serine-type endopeptidase activity"/>
    <property type="evidence" value="ECO:0007669"/>
    <property type="project" value="InterPro"/>
</dbReference>
<dbReference type="InterPro" id="IPR036286">
    <property type="entry name" value="LexA/Signal_pep-like_sf"/>
</dbReference>
<dbReference type="InterPro" id="IPR019758">
    <property type="entry name" value="Pept_S26A_signal_pept_1_CS"/>
</dbReference>
<protein>
    <recommendedName>
        <fullName evidence="4 7">Signal peptidase I</fullName>
        <ecNumber evidence="3 7">3.4.21.89</ecNumber>
    </recommendedName>
</protein>
<evidence type="ECO:0000256" key="5">
    <source>
        <dbReference type="ARBA" id="ARBA00022801"/>
    </source>
</evidence>
<keyword evidence="10" id="KW-1185">Reference proteome</keyword>
<evidence type="ECO:0000256" key="4">
    <source>
        <dbReference type="ARBA" id="ARBA00019232"/>
    </source>
</evidence>
<comment type="caution">
    <text evidence="7">Lacks conserved residue(s) required for the propagation of feature annotation.</text>
</comment>
<feature type="active site" evidence="6">
    <location>
        <position position="236"/>
    </location>
</feature>
<evidence type="ECO:0000313" key="9">
    <source>
        <dbReference type="EMBL" id="PXV62211.1"/>
    </source>
</evidence>
<dbReference type="PROSITE" id="PS00761">
    <property type="entry name" value="SPASE_I_3"/>
    <property type="match status" value="1"/>
</dbReference>
<comment type="subcellular location">
    <subcellularLocation>
        <location evidence="7">Membrane</location>
        <topology evidence="7">Single-pass type II membrane protein</topology>
    </subcellularLocation>
</comment>
<evidence type="ECO:0000256" key="2">
    <source>
        <dbReference type="ARBA" id="ARBA00009370"/>
    </source>
</evidence>
<proteinExistence type="inferred from homology"/>
<dbReference type="GO" id="GO:0009003">
    <property type="term" value="F:signal peptidase activity"/>
    <property type="evidence" value="ECO:0007669"/>
    <property type="project" value="UniProtKB-EC"/>
</dbReference>
<evidence type="ECO:0000256" key="6">
    <source>
        <dbReference type="PIRSR" id="PIRSR600223-1"/>
    </source>
</evidence>
<reference evidence="9 10" key="1">
    <citation type="submission" date="2018-03" db="EMBL/GenBank/DDBJ databases">
        <title>Genomic Encyclopedia of Archaeal and Bacterial Type Strains, Phase II (KMG-II): from individual species to whole genera.</title>
        <authorList>
            <person name="Goeker M."/>
        </authorList>
    </citation>
    <scope>NUCLEOTIDE SEQUENCE [LARGE SCALE GENOMIC DNA]</scope>
    <source>
        <strain evidence="9 10">DSM 100214</strain>
    </source>
</reference>
<dbReference type="Gene3D" id="2.10.109.10">
    <property type="entry name" value="Umud Fragment, subunit A"/>
    <property type="match status" value="2"/>
</dbReference>